<dbReference type="SUPFAM" id="SSF52025">
    <property type="entry name" value="PA domain"/>
    <property type="match status" value="1"/>
</dbReference>
<dbReference type="Gene3D" id="3.40.630.10">
    <property type="entry name" value="Zn peptidases"/>
    <property type="match status" value="1"/>
</dbReference>
<keyword evidence="4" id="KW-1185">Reference proteome</keyword>
<accession>A0ABS5VS82</accession>
<feature type="chain" id="PRO_5046703877" evidence="1">
    <location>
        <begin position="21"/>
        <end position="497"/>
    </location>
</feature>
<dbReference type="EMBL" id="JAHESD010000028">
    <property type="protein sequence ID" value="MBT1704283.1"/>
    <property type="molecule type" value="Genomic_DNA"/>
</dbReference>
<sequence length="497" mass="55137">MKLKLLGVISFLSVLIQLQAQDPVAQQYGSMITIDDLKSNLTILASDAMEGRETGKRGQKMAAAFLKAHYEELGLTGPVNGDYYQPVELFTSIPGDIYVKVGSEVFNNFTDIAYYGTADSGGEVSIPVVFAGKGRKEDYEKLDIKDKGVLILLGPGESFRSSLETAKAQGAKMTFFCHSNADEFKNLVSQFRSYLSNGVLSLNKPQGNSNNAGVFFIAPTVAEKALNTTIDKLNKSVEAGKGYSKIKTGKLSYKTALDVKSLKTENVLGYMEGTDKKDELVVITSHYDHIGKLKSGEGDLINNGADDDGSGTVSVMQLAKVFAQAKKEGKGPRRSILFMNVTGEEKGLLGSDYYTQHPIFPLANTVVNLNIDMVGRRDPQHKDSAPYVYVIGADKLSSELNNISESTNKTYTNLIFDYTYNDQNHPDRLYYRSDHWNFAKNNIPIIFYFDGIHEDYHKPSDEVSKIEFDLLAKRAQLVFYTAWELANREQRVTPDVK</sequence>
<keyword evidence="1" id="KW-0732">Signal</keyword>
<dbReference type="PANTHER" id="PTHR12147">
    <property type="entry name" value="METALLOPEPTIDASE M28 FAMILY MEMBER"/>
    <property type="match status" value="1"/>
</dbReference>
<dbReference type="Gene3D" id="3.50.30.30">
    <property type="match status" value="1"/>
</dbReference>
<dbReference type="RefSeq" id="WP_254154243.1">
    <property type="nucleotide sequence ID" value="NZ_JAHESD010000028.1"/>
</dbReference>
<proteinExistence type="predicted"/>
<feature type="signal peptide" evidence="1">
    <location>
        <begin position="1"/>
        <end position="20"/>
    </location>
</feature>
<dbReference type="PANTHER" id="PTHR12147:SF26">
    <property type="entry name" value="PEPTIDASE M28 DOMAIN-CONTAINING PROTEIN"/>
    <property type="match status" value="1"/>
</dbReference>
<evidence type="ECO:0000313" key="4">
    <source>
        <dbReference type="Proteomes" id="UP000772618"/>
    </source>
</evidence>
<dbReference type="Pfam" id="PF04389">
    <property type="entry name" value="Peptidase_M28"/>
    <property type="match status" value="1"/>
</dbReference>
<name>A0ABS5VS82_9BACT</name>
<dbReference type="Proteomes" id="UP000772618">
    <property type="component" value="Unassembled WGS sequence"/>
</dbReference>
<feature type="domain" description="Peptidase M28" evidence="2">
    <location>
        <begin position="266"/>
        <end position="480"/>
    </location>
</feature>
<dbReference type="InterPro" id="IPR046450">
    <property type="entry name" value="PA_dom_sf"/>
</dbReference>
<gene>
    <name evidence="3" type="ORF">KK060_13395</name>
</gene>
<evidence type="ECO:0000259" key="2">
    <source>
        <dbReference type="Pfam" id="PF04389"/>
    </source>
</evidence>
<evidence type="ECO:0000313" key="3">
    <source>
        <dbReference type="EMBL" id="MBT1704283.1"/>
    </source>
</evidence>
<evidence type="ECO:0000256" key="1">
    <source>
        <dbReference type="SAM" id="SignalP"/>
    </source>
</evidence>
<organism evidence="3 4">
    <name type="scientific">Chryseosolibacter indicus</name>
    <dbReference type="NCBI Taxonomy" id="2782351"/>
    <lineage>
        <taxon>Bacteria</taxon>
        <taxon>Pseudomonadati</taxon>
        <taxon>Bacteroidota</taxon>
        <taxon>Cytophagia</taxon>
        <taxon>Cytophagales</taxon>
        <taxon>Chryseotaleaceae</taxon>
        <taxon>Chryseosolibacter</taxon>
    </lineage>
</organism>
<dbReference type="InterPro" id="IPR007484">
    <property type="entry name" value="Peptidase_M28"/>
</dbReference>
<reference evidence="3 4" key="1">
    <citation type="submission" date="2021-05" db="EMBL/GenBank/DDBJ databases">
        <title>A Polyphasic approach of four new species of the genus Ohtaekwangia: Ohtaekwangia histidinii sp. nov., Ohtaekwangia cretensis sp. nov., Ohtaekwangia indiensis sp. nov., Ohtaekwangia reichenbachii sp. nov. from diverse environment.</title>
        <authorList>
            <person name="Octaviana S."/>
        </authorList>
    </citation>
    <scope>NUCLEOTIDE SEQUENCE [LARGE SCALE GENOMIC DNA]</scope>
    <source>
        <strain evidence="3 4">PWU20</strain>
    </source>
</reference>
<dbReference type="InterPro" id="IPR045175">
    <property type="entry name" value="M28_fam"/>
</dbReference>
<comment type="caution">
    <text evidence="3">The sequence shown here is derived from an EMBL/GenBank/DDBJ whole genome shotgun (WGS) entry which is preliminary data.</text>
</comment>
<protein>
    <submittedName>
        <fullName evidence="3">M28 family peptidase</fullName>
    </submittedName>
</protein>
<dbReference type="SUPFAM" id="SSF53187">
    <property type="entry name" value="Zn-dependent exopeptidases"/>
    <property type="match status" value="1"/>
</dbReference>